<protein>
    <recommendedName>
        <fullName evidence="3">F-box associated domain-containing protein</fullName>
    </recommendedName>
</protein>
<evidence type="ECO:0000313" key="1">
    <source>
        <dbReference type="EMBL" id="MED6207131.1"/>
    </source>
</evidence>
<reference evidence="1 2" key="1">
    <citation type="journal article" date="2023" name="Plants (Basel)">
        <title>Bridging the Gap: Combining Genomics and Transcriptomics Approaches to Understand Stylosanthes scabra, an Orphan Legume from the Brazilian Caatinga.</title>
        <authorList>
            <person name="Ferreira-Neto J.R.C."/>
            <person name="da Silva M.D."/>
            <person name="Binneck E."/>
            <person name="de Melo N.F."/>
            <person name="da Silva R.H."/>
            <person name="de Melo A.L.T.M."/>
            <person name="Pandolfi V."/>
            <person name="Bustamante F.O."/>
            <person name="Brasileiro-Vidal A.C."/>
            <person name="Benko-Iseppon A.M."/>
        </authorList>
    </citation>
    <scope>NUCLEOTIDE SEQUENCE [LARGE SCALE GENOMIC DNA]</scope>
    <source>
        <tissue evidence="1">Leaves</tissue>
    </source>
</reference>
<organism evidence="1 2">
    <name type="scientific">Stylosanthes scabra</name>
    <dbReference type="NCBI Taxonomy" id="79078"/>
    <lineage>
        <taxon>Eukaryota</taxon>
        <taxon>Viridiplantae</taxon>
        <taxon>Streptophyta</taxon>
        <taxon>Embryophyta</taxon>
        <taxon>Tracheophyta</taxon>
        <taxon>Spermatophyta</taxon>
        <taxon>Magnoliopsida</taxon>
        <taxon>eudicotyledons</taxon>
        <taxon>Gunneridae</taxon>
        <taxon>Pentapetalae</taxon>
        <taxon>rosids</taxon>
        <taxon>fabids</taxon>
        <taxon>Fabales</taxon>
        <taxon>Fabaceae</taxon>
        <taxon>Papilionoideae</taxon>
        <taxon>50 kb inversion clade</taxon>
        <taxon>dalbergioids sensu lato</taxon>
        <taxon>Dalbergieae</taxon>
        <taxon>Pterocarpus clade</taxon>
        <taxon>Stylosanthes</taxon>
    </lineage>
</organism>
<name>A0ABU6YCL0_9FABA</name>
<sequence length="138" mass="15888">MDFWEGAIPAEVIAENNALAKFNNGVGFINYSEAEFSREVVVWEMYREGHDDLIWEKMFTVRGFALPFSLSILVDSSILSILECKHSFGPSNNTERTDVYISKGRDSNKVMDFFYHSHWDEDVQVKTVTLHLEGLYPV</sequence>
<dbReference type="EMBL" id="JASCZI010241803">
    <property type="protein sequence ID" value="MED6207131.1"/>
    <property type="molecule type" value="Genomic_DNA"/>
</dbReference>
<proteinExistence type="predicted"/>
<dbReference type="Proteomes" id="UP001341840">
    <property type="component" value="Unassembled WGS sequence"/>
</dbReference>
<keyword evidence="2" id="KW-1185">Reference proteome</keyword>
<accession>A0ABU6YCL0</accession>
<gene>
    <name evidence="1" type="ORF">PIB30_033047</name>
</gene>
<evidence type="ECO:0000313" key="2">
    <source>
        <dbReference type="Proteomes" id="UP001341840"/>
    </source>
</evidence>
<evidence type="ECO:0008006" key="3">
    <source>
        <dbReference type="Google" id="ProtNLM"/>
    </source>
</evidence>
<comment type="caution">
    <text evidence="1">The sequence shown here is derived from an EMBL/GenBank/DDBJ whole genome shotgun (WGS) entry which is preliminary data.</text>
</comment>